<accession>A0A0D1EH87</accession>
<comment type="subcellular location">
    <subcellularLocation>
        <location evidence="1">Membrane</location>
        <topology evidence="1">Multi-pass membrane protein</topology>
    </subcellularLocation>
</comment>
<keyword evidence="8" id="KW-1185">Reference proteome</keyword>
<evidence type="ECO:0000256" key="5">
    <source>
        <dbReference type="PIRSR" id="PIRSR604254-1"/>
    </source>
</evidence>
<keyword evidence="3 6" id="KW-1133">Transmembrane helix</keyword>
<feature type="binding site" evidence="5">
    <location>
        <position position="201"/>
    </location>
    <ligand>
        <name>Zn(2+)</name>
        <dbReference type="ChEBI" id="CHEBI:29105"/>
    </ligand>
</feature>
<dbReference type="Proteomes" id="UP000032232">
    <property type="component" value="Unassembled WGS sequence"/>
</dbReference>
<keyword evidence="5" id="KW-0479">Metal-binding</keyword>
<dbReference type="RefSeq" id="WP_236687802.1">
    <property type="nucleotide sequence ID" value="NZ_FZPF01000002.1"/>
</dbReference>
<keyword evidence="2 6" id="KW-0812">Transmembrane</keyword>
<keyword evidence="5" id="KW-0862">Zinc</keyword>
<evidence type="ECO:0000256" key="6">
    <source>
        <dbReference type="SAM" id="Phobius"/>
    </source>
</evidence>
<organism evidence="7 8">
    <name type="scientific">Jannaschia aquimarina</name>
    <dbReference type="NCBI Taxonomy" id="935700"/>
    <lineage>
        <taxon>Bacteria</taxon>
        <taxon>Pseudomonadati</taxon>
        <taxon>Pseudomonadota</taxon>
        <taxon>Alphaproteobacteria</taxon>
        <taxon>Rhodobacterales</taxon>
        <taxon>Roseobacteraceae</taxon>
        <taxon>Jannaschia</taxon>
    </lineage>
</organism>
<keyword evidence="4 6" id="KW-0472">Membrane</keyword>
<reference evidence="7 8" key="1">
    <citation type="submission" date="2015-02" db="EMBL/GenBank/DDBJ databases">
        <title>Genome Sequence of Jannaschia aquimarina DSM28248, a member of the Roseobacter clade.</title>
        <authorList>
            <person name="Voget S."/>
            <person name="Daniel R."/>
        </authorList>
    </citation>
    <scope>NUCLEOTIDE SEQUENCE [LARGE SCALE GENOMIC DNA]</scope>
    <source>
        <strain evidence="7 8">GSW-M26</strain>
    </source>
</reference>
<evidence type="ECO:0000256" key="2">
    <source>
        <dbReference type="ARBA" id="ARBA00022692"/>
    </source>
</evidence>
<feature type="transmembrane region" description="Helical" evidence="6">
    <location>
        <begin position="117"/>
        <end position="135"/>
    </location>
</feature>
<evidence type="ECO:0000256" key="4">
    <source>
        <dbReference type="ARBA" id="ARBA00023136"/>
    </source>
</evidence>
<feature type="transmembrane region" description="Helical" evidence="6">
    <location>
        <begin position="142"/>
        <end position="160"/>
    </location>
</feature>
<evidence type="ECO:0000256" key="3">
    <source>
        <dbReference type="ARBA" id="ARBA00022989"/>
    </source>
</evidence>
<dbReference type="PATRIC" id="fig|935700.4.peg.1277"/>
<evidence type="ECO:0000313" key="8">
    <source>
        <dbReference type="Proteomes" id="UP000032232"/>
    </source>
</evidence>
<feature type="transmembrane region" description="Helical" evidence="6">
    <location>
        <begin position="202"/>
        <end position="224"/>
    </location>
</feature>
<evidence type="ECO:0000256" key="1">
    <source>
        <dbReference type="ARBA" id="ARBA00004141"/>
    </source>
</evidence>
<dbReference type="Pfam" id="PF03006">
    <property type="entry name" value="HlyIII"/>
    <property type="match status" value="1"/>
</dbReference>
<feature type="transmembrane region" description="Helical" evidence="6">
    <location>
        <begin position="56"/>
        <end position="80"/>
    </location>
</feature>
<gene>
    <name evidence="7" type="ORF">jaqu_12290</name>
</gene>
<dbReference type="STRING" id="935700.jaqu_12290"/>
<feature type="transmembrane region" description="Helical" evidence="6">
    <location>
        <begin position="26"/>
        <end position="50"/>
    </location>
</feature>
<protein>
    <submittedName>
        <fullName evidence="7">Hemolysin-III related</fullName>
    </submittedName>
</protein>
<dbReference type="EMBL" id="JYFE01000023">
    <property type="protein sequence ID" value="KIT17039.1"/>
    <property type="molecule type" value="Genomic_DNA"/>
</dbReference>
<proteinExistence type="predicted"/>
<dbReference type="InterPro" id="IPR004254">
    <property type="entry name" value="AdipoR/HlyIII-related"/>
</dbReference>
<feature type="transmembrane region" description="Helical" evidence="6">
    <location>
        <begin position="92"/>
        <end position="111"/>
    </location>
</feature>
<dbReference type="AlphaFoldDB" id="A0A0D1EH87"/>
<dbReference type="GO" id="GO:0046872">
    <property type="term" value="F:metal ion binding"/>
    <property type="evidence" value="ECO:0007669"/>
    <property type="project" value="UniProtKB-KW"/>
</dbReference>
<feature type="transmembrane region" description="Helical" evidence="6">
    <location>
        <begin position="166"/>
        <end position="190"/>
    </location>
</feature>
<name>A0A0D1EH87_9RHOB</name>
<comment type="caution">
    <text evidence="7">The sequence shown here is derived from an EMBL/GenBank/DDBJ whole genome shotgun (WGS) entry which is preliminary data.</text>
</comment>
<evidence type="ECO:0000313" key="7">
    <source>
        <dbReference type="EMBL" id="KIT17039.1"/>
    </source>
</evidence>
<dbReference type="GO" id="GO:0016020">
    <property type="term" value="C:membrane"/>
    <property type="evidence" value="ECO:0007669"/>
    <property type="project" value="UniProtKB-SubCell"/>
</dbReference>
<sequence length="226" mass="24237">MSRRVVMPPDLDGPRLYSRAERMSDAVVHLLGLIAALAAVPVLITLTVLWHGNLTGVLGVSVYGICLIAMLTASLAYNHVYHPGWTDRLRRIDLSAIYIKIAGTVTPFVMLSGAGSTFLAAIWTAAVVATATTFLKRRRSTALSVGIALAMGWAVLAGGQEVISTVSWPVLGLMVAGGLLYTFGTPFLLMERVRYHNTIWHAFVVAASVVYFIAVFLHAAQSVIAA</sequence>